<evidence type="ECO:0000313" key="1">
    <source>
        <dbReference type="EMBL" id="EUA86837.1"/>
    </source>
</evidence>
<keyword evidence="1" id="KW-0812">Transmembrane</keyword>
<reference evidence="1 2" key="1">
    <citation type="submission" date="2014-01" db="EMBL/GenBank/DDBJ databases">
        <authorList>
            <person name="Dobos K."/>
            <person name="Lenaerts A."/>
            <person name="Ordway D."/>
            <person name="DeGroote M.A."/>
            <person name="Parker T."/>
            <person name="Sizemore C."/>
            <person name="Tallon L.J."/>
            <person name="Sadzewicz L.K."/>
            <person name="Sengamalay N."/>
            <person name="Fraser C.M."/>
            <person name="Hine E."/>
            <person name="Shefchek K.A."/>
            <person name="Das S.P."/>
            <person name="Tettelin H."/>
        </authorList>
    </citation>
    <scope>NUCLEOTIDE SEQUENCE [LARGE SCALE GENOMIC DNA]</scope>
    <source>
        <strain evidence="1 2">Harvey</strain>
    </source>
</reference>
<gene>
    <name evidence="1" type="ORF">I551_6719</name>
</gene>
<dbReference type="EMBL" id="JAOL01000168">
    <property type="protein sequence ID" value="EUA86837.1"/>
    <property type="molecule type" value="Genomic_DNA"/>
</dbReference>
<feature type="non-terminal residue" evidence="1">
    <location>
        <position position="55"/>
    </location>
</feature>
<organism evidence="1 2">
    <name type="scientific">Mycobacterium ulcerans str. Harvey</name>
    <dbReference type="NCBI Taxonomy" id="1299332"/>
    <lineage>
        <taxon>Bacteria</taxon>
        <taxon>Bacillati</taxon>
        <taxon>Actinomycetota</taxon>
        <taxon>Actinomycetes</taxon>
        <taxon>Mycobacteriales</taxon>
        <taxon>Mycobacteriaceae</taxon>
        <taxon>Mycobacterium</taxon>
        <taxon>Mycobacterium ulcerans group</taxon>
    </lineage>
</organism>
<accession>A0ABN0QQG2</accession>
<dbReference type="Proteomes" id="UP000020681">
    <property type="component" value="Unassembled WGS sequence"/>
</dbReference>
<name>A0ABN0QQG2_MYCUL</name>
<sequence length="55" mass="6091">MVVVLLVAACWLFGALWHPVRGRLADLATLAGWRDSGLIMLPQFISVEQQEDIIA</sequence>
<keyword evidence="1" id="KW-0472">Membrane</keyword>
<comment type="caution">
    <text evidence="1">The sequence shown here is derived from an EMBL/GenBank/DDBJ whole genome shotgun (WGS) entry which is preliminary data.</text>
</comment>
<protein>
    <submittedName>
        <fullName evidence="1">Conserved transmembrane domain protein</fullName>
    </submittedName>
</protein>
<evidence type="ECO:0000313" key="2">
    <source>
        <dbReference type="Proteomes" id="UP000020681"/>
    </source>
</evidence>
<proteinExistence type="predicted"/>
<keyword evidence="2" id="KW-1185">Reference proteome</keyword>